<comment type="caution">
    <text evidence="7">The sequence shown here is derived from an EMBL/GenBank/DDBJ whole genome shotgun (WGS) entry which is preliminary data.</text>
</comment>
<dbReference type="HOGENOM" id="CLU_079086_0_1_9"/>
<keyword evidence="8" id="KW-1185">Reference proteome</keyword>
<feature type="transmembrane region" description="Helical" evidence="6">
    <location>
        <begin position="131"/>
        <end position="152"/>
    </location>
</feature>
<dbReference type="eggNOG" id="COG3714">
    <property type="taxonomic scope" value="Bacteria"/>
</dbReference>
<dbReference type="PANTHER" id="PTHR31885">
    <property type="entry name" value="GH04784P"/>
    <property type="match status" value="1"/>
</dbReference>
<evidence type="ECO:0000313" key="7">
    <source>
        <dbReference type="EMBL" id="ENZ03261.1"/>
    </source>
</evidence>
<protein>
    <recommendedName>
        <fullName evidence="9">YhhN-like protein</fullName>
    </recommendedName>
</protein>
<feature type="transmembrane region" description="Helical" evidence="6">
    <location>
        <begin position="190"/>
        <end position="207"/>
    </location>
</feature>
<keyword evidence="5 6" id="KW-0472">Membrane</keyword>
<dbReference type="GO" id="GO:0016787">
    <property type="term" value="F:hydrolase activity"/>
    <property type="evidence" value="ECO:0007669"/>
    <property type="project" value="TreeGrafter"/>
</dbReference>
<evidence type="ECO:0000256" key="1">
    <source>
        <dbReference type="ARBA" id="ARBA00004141"/>
    </source>
</evidence>
<comment type="subcellular location">
    <subcellularLocation>
        <location evidence="1">Membrane</location>
        <topology evidence="1">Multi-pass membrane protein</topology>
    </subcellularLocation>
</comment>
<feature type="transmembrane region" description="Helical" evidence="6">
    <location>
        <begin position="72"/>
        <end position="89"/>
    </location>
</feature>
<evidence type="ECO:0000256" key="4">
    <source>
        <dbReference type="ARBA" id="ARBA00022989"/>
    </source>
</evidence>
<feature type="transmembrane region" description="Helical" evidence="6">
    <location>
        <begin position="158"/>
        <end position="178"/>
    </location>
</feature>
<keyword evidence="3 6" id="KW-0812">Transmembrane</keyword>
<organism evidence="7 8">
    <name type="scientific">Clostridium thermobutyricum</name>
    <dbReference type="NCBI Taxonomy" id="29372"/>
    <lineage>
        <taxon>Bacteria</taxon>
        <taxon>Bacillati</taxon>
        <taxon>Bacillota</taxon>
        <taxon>Clostridia</taxon>
        <taxon>Eubacteriales</taxon>
        <taxon>Clostridiaceae</taxon>
        <taxon>Clostridium</taxon>
    </lineage>
</organism>
<keyword evidence="4 6" id="KW-1133">Transmembrane helix</keyword>
<proteinExistence type="inferred from homology"/>
<evidence type="ECO:0000256" key="3">
    <source>
        <dbReference type="ARBA" id="ARBA00022692"/>
    </source>
</evidence>
<dbReference type="Pfam" id="PF07947">
    <property type="entry name" value="YhhN"/>
    <property type="match status" value="1"/>
</dbReference>
<sequence length="208" mass="24382">MIILFLIVSILHVISCYKENQKLRNITKPLLMPILILNFLFNGKDINTIIILSLFFGFLGDVFLIKSKNSNFFIIGLLSFLIGHIFYIVELFKNINFKNFYFIYLFTLLIPIIISYFIYKTIKHNLYNFKIPVIIYIFIIGFMLSLSIFYFLTNTTSFSFIAMLGAILFVLSDSILSISTFKGSFKRDSFFIMITYIMAQFLLSYSLY</sequence>
<dbReference type="PATRIC" id="fig|999411.4.peg.432"/>
<evidence type="ECO:0000256" key="2">
    <source>
        <dbReference type="ARBA" id="ARBA00007375"/>
    </source>
</evidence>
<dbReference type="GO" id="GO:0016020">
    <property type="term" value="C:membrane"/>
    <property type="evidence" value="ECO:0007669"/>
    <property type="project" value="UniProtKB-SubCell"/>
</dbReference>
<dbReference type="Proteomes" id="UP000013097">
    <property type="component" value="Unassembled WGS sequence"/>
</dbReference>
<gene>
    <name evidence="7" type="ORF">HMPREF1092_00447</name>
</gene>
<evidence type="ECO:0000256" key="5">
    <source>
        <dbReference type="ARBA" id="ARBA00023136"/>
    </source>
</evidence>
<evidence type="ECO:0000313" key="8">
    <source>
        <dbReference type="Proteomes" id="UP000013097"/>
    </source>
</evidence>
<dbReference type="AlphaFoldDB" id="N9WJI1"/>
<name>N9WJI1_9CLOT</name>
<evidence type="ECO:0000256" key="6">
    <source>
        <dbReference type="SAM" id="Phobius"/>
    </source>
</evidence>
<feature type="transmembrane region" description="Helical" evidence="6">
    <location>
        <begin position="101"/>
        <end position="119"/>
    </location>
</feature>
<comment type="similarity">
    <text evidence="2">Belongs to the TMEM86 family.</text>
</comment>
<reference evidence="7 8" key="1">
    <citation type="submission" date="2013-01" db="EMBL/GenBank/DDBJ databases">
        <title>The Genome Sequence of Clostridium colicanis 209318.</title>
        <authorList>
            <consortium name="The Broad Institute Genome Sequencing Platform"/>
            <person name="Earl A."/>
            <person name="Ward D."/>
            <person name="Feldgarden M."/>
            <person name="Gevers D."/>
            <person name="Courvalin P."/>
            <person name="Lambert T."/>
            <person name="Walker B."/>
            <person name="Young S.K."/>
            <person name="Zeng Q."/>
            <person name="Gargeya S."/>
            <person name="Fitzgerald M."/>
            <person name="Haas B."/>
            <person name="Abouelleil A."/>
            <person name="Alvarado L."/>
            <person name="Arachchi H.M."/>
            <person name="Berlin A.M."/>
            <person name="Chapman S.B."/>
            <person name="Dewar J."/>
            <person name="Goldberg J."/>
            <person name="Griggs A."/>
            <person name="Gujja S."/>
            <person name="Hansen M."/>
            <person name="Howarth C."/>
            <person name="Imamovic A."/>
            <person name="Larimer J."/>
            <person name="McCowan C."/>
            <person name="Murphy C."/>
            <person name="Neiman D."/>
            <person name="Pearson M."/>
            <person name="Priest M."/>
            <person name="Roberts A."/>
            <person name="Saif S."/>
            <person name="Shea T."/>
            <person name="Sisk P."/>
            <person name="Sykes S."/>
            <person name="Wortman J."/>
            <person name="Nusbaum C."/>
            <person name="Birren B."/>
        </authorList>
    </citation>
    <scope>NUCLEOTIDE SEQUENCE [LARGE SCALE GENOMIC DNA]</scope>
    <source>
        <strain evidence="7 8">209318</strain>
    </source>
</reference>
<dbReference type="EMBL" id="AGYT01000007">
    <property type="protein sequence ID" value="ENZ03261.1"/>
    <property type="molecule type" value="Genomic_DNA"/>
</dbReference>
<dbReference type="InterPro" id="IPR012506">
    <property type="entry name" value="TMEM86B-like"/>
</dbReference>
<accession>N9WJI1</accession>
<dbReference type="PANTHER" id="PTHR31885:SF6">
    <property type="entry name" value="GH04784P"/>
    <property type="match status" value="1"/>
</dbReference>
<evidence type="ECO:0008006" key="9">
    <source>
        <dbReference type="Google" id="ProtNLM"/>
    </source>
</evidence>